<evidence type="ECO:0000259" key="11">
    <source>
        <dbReference type="PROSITE" id="PS50157"/>
    </source>
</evidence>
<dbReference type="EnsemblMetazoa" id="GMOY010367-RA">
    <property type="protein sequence ID" value="GMOY010367-PA"/>
    <property type="gene ID" value="GMOY010367"/>
</dbReference>
<dbReference type="FunFam" id="3.30.160.60:FF:001532">
    <property type="entry name" value="Zinc finger protein 483"/>
    <property type="match status" value="1"/>
</dbReference>
<reference evidence="12" key="1">
    <citation type="submission" date="2020-05" db="UniProtKB">
        <authorList>
            <consortium name="EnsemblMetazoa"/>
        </authorList>
    </citation>
    <scope>IDENTIFICATION</scope>
    <source>
        <strain evidence="12">Yale</strain>
    </source>
</reference>
<keyword evidence="2" id="KW-0479">Metal-binding</keyword>
<dbReference type="GO" id="GO:0003677">
    <property type="term" value="F:DNA binding"/>
    <property type="evidence" value="ECO:0007669"/>
    <property type="project" value="UniProtKB-KW"/>
</dbReference>
<dbReference type="InterPro" id="IPR013087">
    <property type="entry name" value="Znf_C2H2_type"/>
</dbReference>
<dbReference type="STRING" id="37546.A0A1B0GAN2"/>
<keyword evidence="3" id="KW-0677">Repeat</keyword>
<name>A0A1B0GAN2_GLOMM</name>
<dbReference type="SMART" id="SM00355">
    <property type="entry name" value="ZnF_C2H2"/>
    <property type="match status" value="3"/>
</dbReference>
<dbReference type="Gene3D" id="2.170.270.10">
    <property type="entry name" value="SET domain"/>
    <property type="match status" value="1"/>
</dbReference>
<keyword evidence="8" id="KW-0804">Transcription</keyword>
<dbReference type="PANTHER" id="PTHR16515:SF35">
    <property type="entry name" value="FEZ FAMILY ZINC FINGER PROTEIN 2"/>
    <property type="match status" value="1"/>
</dbReference>
<evidence type="ECO:0000256" key="8">
    <source>
        <dbReference type="ARBA" id="ARBA00023163"/>
    </source>
</evidence>
<dbReference type="VEuPathDB" id="VectorBase:GMOY010367"/>
<sequence>METCVLIPQEFSLAINALTNNNETDLTVWTCSDIPKGQLFYPFQGTIRIDKLNIASSLQDDDVSNLRNRFCEADVHFFDLQIRYQFGLYDEIATMLGKEVHHCNWIRFLRISNTFDSNVNMVCTKLKGEPIYETIKMIANNQELVVFYLPQRPEQHLFSEMRTSLYRHAIDSILQDTPLDLSTSLIHREVLPVSPASTSEDEHKSTSSESFGSITSLHVVENLVTSNGNKNLNCSLKTQTPRKSTRVSRGERSLLPCSVCGKTFDRPSLLKRHMRTHTGEKPHVCVVCGKGFSTSSSLNTHRRIHSGEKPHECQVCGKRFTASSNLYYHRMTHIKVYMTYTLVWTACLFVLDISGEQQDECVRCGKVYLAAVNAKQKGICLRCFESNKLIDVTKTGFQYDVELATEDDSSNDSNELSDK</sequence>
<dbReference type="GO" id="GO:0008757">
    <property type="term" value="F:S-adenosylmethionine-dependent methyltransferase activity"/>
    <property type="evidence" value="ECO:0007669"/>
    <property type="project" value="UniProtKB-ARBA"/>
</dbReference>
<dbReference type="FunFam" id="3.30.160.60:FF:001818">
    <property type="entry name" value="GDNF-inducible zinc finger protein 1 isoform X1"/>
    <property type="match status" value="1"/>
</dbReference>
<keyword evidence="7" id="KW-0238">DNA-binding</keyword>
<feature type="domain" description="C2H2-type" evidence="11">
    <location>
        <begin position="311"/>
        <end position="333"/>
    </location>
</feature>
<dbReference type="InterPro" id="IPR050331">
    <property type="entry name" value="Zinc_finger"/>
</dbReference>
<evidence type="ECO:0000313" key="13">
    <source>
        <dbReference type="Proteomes" id="UP000092444"/>
    </source>
</evidence>
<evidence type="ECO:0000313" key="12">
    <source>
        <dbReference type="EnsemblMetazoa" id="GMOY010367-PA"/>
    </source>
</evidence>
<evidence type="ECO:0000256" key="1">
    <source>
        <dbReference type="ARBA" id="ARBA00004123"/>
    </source>
</evidence>
<dbReference type="AlphaFoldDB" id="A0A1B0GAN2"/>
<dbReference type="GO" id="GO:0005634">
    <property type="term" value="C:nucleus"/>
    <property type="evidence" value="ECO:0007669"/>
    <property type="project" value="UniProtKB-SubCell"/>
</dbReference>
<dbReference type="PROSITE" id="PS50157">
    <property type="entry name" value="ZINC_FINGER_C2H2_2"/>
    <property type="match status" value="3"/>
</dbReference>
<dbReference type="Pfam" id="PF21549">
    <property type="entry name" value="PRDM2_PR"/>
    <property type="match status" value="1"/>
</dbReference>
<dbReference type="InterPro" id="IPR036236">
    <property type="entry name" value="Znf_C2H2_sf"/>
</dbReference>
<evidence type="ECO:0000256" key="10">
    <source>
        <dbReference type="PROSITE-ProRule" id="PRU00042"/>
    </source>
</evidence>
<evidence type="ECO:0000256" key="3">
    <source>
        <dbReference type="ARBA" id="ARBA00022737"/>
    </source>
</evidence>
<proteinExistence type="predicted"/>
<protein>
    <recommendedName>
        <fullName evidence="11">C2H2-type domain-containing protein</fullName>
    </recommendedName>
</protein>
<dbReference type="EMBL" id="CCAG010011281">
    <property type="status" value="NOT_ANNOTATED_CDS"/>
    <property type="molecule type" value="Genomic_DNA"/>
</dbReference>
<organism evidence="12 13">
    <name type="scientific">Glossina morsitans morsitans</name>
    <name type="common">Savannah tsetse fly</name>
    <dbReference type="NCBI Taxonomy" id="37546"/>
    <lineage>
        <taxon>Eukaryota</taxon>
        <taxon>Metazoa</taxon>
        <taxon>Ecdysozoa</taxon>
        <taxon>Arthropoda</taxon>
        <taxon>Hexapoda</taxon>
        <taxon>Insecta</taxon>
        <taxon>Pterygota</taxon>
        <taxon>Neoptera</taxon>
        <taxon>Endopterygota</taxon>
        <taxon>Diptera</taxon>
        <taxon>Brachycera</taxon>
        <taxon>Muscomorpha</taxon>
        <taxon>Hippoboscoidea</taxon>
        <taxon>Glossinidae</taxon>
        <taxon>Glossina</taxon>
    </lineage>
</organism>
<dbReference type="SUPFAM" id="SSF57667">
    <property type="entry name" value="beta-beta-alpha zinc fingers"/>
    <property type="match status" value="2"/>
</dbReference>
<feature type="domain" description="C2H2-type" evidence="11">
    <location>
        <begin position="255"/>
        <end position="282"/>
    </location>
</feature>
<dbReference type="PROSITE" id="PS00028">
    <property type="entry name" value="ZINC_FINGER_C2H2_1"/>
    <property type="match status" value="3"/>
</dbReference>
<keyword evidence="6" id="KW-0805">Transcription regulation</keyword>
<evidence type="ECO:0000256" key="4">
    <source>
        <dbReference type="ARBA" id="ARBA00022771"/>
    </source>
</evidence>
<keyword evidence="13" id="KW-1185">Reference proteome</keyword>
<dbReference type="Gene3D" id="3.30.160.60">
    <property type="entry name" value="Classic Zinc Finger"/>
    <property type="match status" value="3"/>
</dbReference>
<evidence type="ECO:0000256" key="5">
    <source>
        <dbReference type="ARBA" id="ARBA00022833"/>
    </source>
</evidence>
<evidence type="ECO:0000256" key="2">
    <source>
        <dbReference type="ARBA" id="ARBA00022723"/>
    </source>
</evidence>
<dbReference type="FunFam" id="3.30.160.60:FF:000450">
    <property type="entry name" value="PR domain zinc finger protein 14"/>
    <property type="match status" value="1"/>
</dbReference>
<dbReference type="GO" id="GO:0008170">
    <property type="term" value="F:N-methyltransferase activity"/>
    <property type="evidence" value="ECO:0007669"/>
    <property type="project" value="UniProtKB-ARBA"/>
</dbReference>
<dbReference type="GO" id="GO:0008270">
    <property type="term" value="F:zinc ion binding"/>
    <property type="evidence" value="ECO:0007669"/>
    <property type="project" value="UniProtKB-KW"/>
</dbReference>
<dbReference type="GO" id="GO:0008276">
    <property type="term" value="F:protein methyltransferase activity"/>
    <property type="evidence" value="ECO:0007669"/>
    <property type="project" value="UniProtKB-ARBA"/>
</dbReference>
<evidence type="ECO:0000256" key="7">
    <source>
        <dbReference type="ARBA" id="ARBA00023125"/>
    </source>
</evidence>
<dbReference type="InterPro" id="IPR001214">
    <property type="entry name" value="SET_dom"/>
</dbReference>
<evidence type="ECO:0000256" key="6">
    <source>
        <dbReference type="ARBA" id="ARBA00023015"/>
    </source>
</evidence>
<dbReference type="PANTHER" id="PTHR16515">
    <property type="entry name" value="PR DOMAIN ZINC FINGER PROTEIN"/>
    <property type="match status" value="1"/>
</dbReference>
<dbReference type="GO" id="GO:0010468">
    <property type="term" value="P:regulation of gene expression"/>
    <property type="evidence" value="ECO:0007669"/>
    <property type="project" value="TreeGrafter"/>
</dbReference>
<feature type="domain" description="C2H2-type" evidence="11">
    <location>
        <begin position="283"/>
        <end position="310"/>
    </location>
</feature>
<dbReference type="PhylomeDB" id="A0A1B0GAN2"/>
<dbReference type="InterPro" id="IPR046341">
    <property type="entry name" value="SET_dom_sf"/>
</dbReference>
<keyword evidence="4 10" id="KW-0863">Zinc-finger</keyword>
<keyword evidence="5" id="KW-0862">Zinc</keyword>
<keyword evidence="9" id="KW-0539">Nucleus</keyword>
<accession>A0A1B0GAN2</accession>
<dbReference type="Pfam" id="PF00096">
    <property type="entry name" value="zf-C2H2"/>
    <property type="match status" value="3"/>
</dbReference>
<evidence type="ECO:0000256" key="9">
    <source>
        <dbReference type="ARBA" id="ARBA00023242"/>
    </source>
</evidence>
<comment type="subcellular location">
    <subcellularLocation>
        <location evidence="1">Nucleus</location>
    </subcellularLocation>
</comment>
<dbReference type="Proteomes" id="UP000092444">
    <property type="component" value="Unassembled WGS sequence"/>
</dbReference>
<dbReference type="CDD" id="cd10534">
    <property type="entry name" value="PR-SET_PRDM-like"/>
    <property type="match status" value="1"/>
</dbReference>